<reference evidence="2 3" key="1">
    <citation type="journal article" date="2018" name="Nat. Ecol. Evol.">
        <title>Pezizomycetes genomes reveal the molecular basis of ectomycorrhizal truffle lifestyle.</title>
        <authorList>
            <person name="Murat C."/>
            <person name="Payen T."/>
            <person name="Noel B."/>
            <person name="Kuo A."/>
            <person name="Morin E."/>
            <person name="Chen J."/>
            <person name="Kohler A."/>
            <person name="Krizsan K."/>
            <person name="Balestrini R."/>
            <person name="Da Silva C."/>
            <person name="Montanini B."/>
            <person name="Hainaut M."/>
            <person name="Levati E."/>
            <person name="Barry K.W."/>
            <person name="Belfiori B."/>
            <person name="Cichocki N."/>
            <person name="Clum A."/>
            <person name="Dockter R.B."/>
            <person name="Fauchery L."/>
            <person name="Guy J."/>
            <person name="Iotti M."/>
            <person name="Le Tacon F."/>
            <person name="Lindquist E.A."/>
            <person name="Lipzen A."/>
            <person name="Malagnac F."/>
            <person name="Mello A."/>
            <person name="Molinier V."/>
            <person name="Miyauchi S."/>
            <person name="Poulain J."/>
            <person name="Riccioni C."/>
            <person name="Rubini A."/>
            <person name="Sitrit Y."/>
            <person name="Splivallo R."/>
            <person name="Traeger S."/>
            <person name="Wang M."/>
            <person name="Zifcakova L."/>
            <person name="Wipf D."/>
            <person name="Zambonelli A."/>
            <person name="Paolocci F."/>
            <person name="Nowrousian M."/>
            <person name="Ottonello S."/>
            <person name="Baldrian P."/>
            <person name="Spatafora J.W."/>
            <person name="Henrissat B."/>
            <person name="Nagy L.G."/>
            <person name="Aury J.M."/>
            <person name="Wincker P."/>
            <person name="Grigoriev I.V."/>
            <person name="Bonfante P."/>
            <person name="Martin F.M."/>
        </authorList>
    </citation>
    <scope>NUCLEOTIDE SEQUENCE [LARGE SCALE GENOMIC DNA]</scope>
    <source>
        <strain evidence="2 3">CCBAS932</strain>
    </source>
</reference>
<dbReference type="AlphaFoldDB" id="A0A3N4KYB6"/>
<feature type="domain" description="DSBA-like thioredoxin" evidence="1">
    <location>
        <begin position="6"/>
        <end position="201"/>
    </location>
</feature>
<dbReference type="Gene3D" id="3.40.30.10">
    <property type="entry name" value="Glutaredoxin"/>
    <property type="match status" value="1"/>
</dbReference>
<gene>
    <name evidence="2" type="ORF">P167DRAFT_501507</name>
</gene>
<dbReference type="STRING" id="1392247.A0A3N4KYB6"/>
<dbReference type="InParanoid" id="A0A3N4KYB6"/>
<dbReference type="PANTHER" id="PTHR13887:SF41">
    <property type="entry name" value="THIOREDOXIN SUPERFAMILY PROTEIN"/>
    <property type="match status" value="1"/>
</dbReference>
<name>A0A3N4KYB6_9PEZI</name>
<evidence type="ECO:0000259" key="1">
    <source>
        <dbReference type="Pfam" id="PF01323"/>
    </source>
</evidence>
<proteinExistence type="predicted"/>
<evidence type="ECO:0000313" key="3">
    <source>
        <dbReference type="Proteomes" id="UP000277580"/>
    </source>
</evidence>
<dbReference type="InterPro" id="IPR036249">
    <property type="entry name" value="Thioredoxin-like_sf"/>
</dbReference>
<dbReference type="OrthoDB" id="1930760at2759"/>
<evidence type="ECO:0000313" key="2">
    <source>
        <dbReference type="EMBL" id="RPB15563.1"/>
    </source>
</evidence>
<dbReference type="CDD" id="cd03024">
    <property type="entry name" value="DsbA_FrnE"/>
    <property type="match status" value="1"/>
</dbReference>
<dbReference type="InterPro" id="IPR001853">
    <property type="entry name" value="DSBA-like_thioredoxin_dom"/>
</dbReference>
<protein>
    <submittedName>
        <fullName evidence="2">Thioredoxin-like protein</fullName>
    </submittedName>
</protein>
<dbReference type="PANTHER" id="PTHR13887">
    <property type="entry name" value="GLUTATHIONE S-TRANSFERASE KAPPA"/>
    <property type="match status" value="1"/>
</dbReference>
<dbReference type="Pfam" id="PF01323">
    <property type="entry name" value="DSBA"/>
    <property type="match status" value="1"/>
</dbReference>
<dbReference type="GO" id="GO:0016491">
    <property type="term" value="F:oxidoreductase activity"/>
    <property type="evidence" value="ECO:0007669"/>
    <property type="project" value="InterPro"/>
</dbReference>
<sequence>MTRFSIDIVSDTVCPWCYVGYRKLNRAITEFSASNPGHTFDITWKPYYLNPDSPKVGIDKTEFYYSKFGAERVVPMFQRLSAIGEAEGIHFKFGGKTGNTRDSHRLIQMAKEKGLQTRMVEELFAAYFENEKDITSFKTLLDAAKKAGLEEDEVKGWLGSDAGGDIVDKEVHVAQRHGISGVPNFTINGRYEIGGAQDPREFIAVFKGLADASTPATTGMTC</sequence>
<dbReference type="Proteomes" id="UP000277580">
    <property type="component" value="Unassembled WGS sequence"/>
</dbReference>
<dbReference type="EMBL" id="ML119112">
    <property type="protein sequence ID" value="RPB15563.1"/>
    <property type="molecule type" value="Genomic_DNA"/>
</dbReference>
<dbReference type="SUPFAM" id="SSF52833">
    <property type="entry name" value="Thioredoxin-like"/>
    <property type="match status" value="1"/>
</dbReference>
<organism evidence="2 3">
    <name type="scientific">Morchella conica CCBAS932</name>
    <dbReference type="NCBI Taxonomy" id="1392247"/>
    <lineage>
        <taxon>Eukaryota</taxon>
        <taxon>Fungi</taxon>
        <taxon>Dikarya</taxon>
        <taxon>Ascomycota</taxon>
        <taxon>Pezizomycotina</taxon>
        <taxon>Pezizomycetes</taxon>
        <taxon>Pezizales</taxon>
        <taxon>Morchellaceae</taxon>
        <taxon>Morchella</taxon>
    </lineage>
</organism>
<keyword evidence="3" id="KW-1185">Reference proteome</keyword>
<accession>A0A3N4KYB6</accession>